<dbReference type="KEGG" id="lmd:METH_08330"/>
<dbReference type="Pfam" id="PF07995">
    <property type="entry name" value="GSDH"/>
    <property type="match status" value="1"/>
</dbReference>
<evidence type="ECO:0000259" key="2">
    <source>
        <dbReference type="Pfam" id="PF07995"/>
    </source>
</evidence>
<dbReference type="PANTHER" id="PTHR19328:SF75">
    <property type="entry name" value="ALDOSE SUGAR DEHYDROGENASE YLII"/>
    <property type="match status" value="1"/>
</dbReference>
<dbReference type="EMBL" id="CP006773">
    <property type="protein sequence ID" value="AHD00699.1"/>
    <property type="molecule type" value="Genomic_DNA"/>
</dbReference>
<dbReference type="HOGENOM" id="CLU_012253_1_0_5"/>
<dbReference type="PANTHER" id="PTHR19328">
    <property type="entry name" value="HEDGEHOG-INTERACTING PROTEIN"/>
    <property type="match status" value="1"/>
</dbReference>
<dbReference type="AlphaFoldDB" id="V9VSL1"/>
<protein>
    <submittedName>
        <fullName evidence="3">Glucose dehydrogenase</fullName>
    </submittedName>
</protein>
<dbReference type="InterPro" id="IPR011041">
    <property type="entry name" value="Quinoprot_gluc/sorb_DH_b-prop"/>
</dbReference>
<feature type="domain" description="Glucose/Sorbosone dehydrogenase" evidence="2">
    <location>
        <begin position="42"/>
        <end position="363"/>
    </location>
</feature>
<evidence type="ECO:0000313" key="3">
    <source>
        <dbReference type="EMBL" id="AHD00699.1"/>
    </source>
</evidence>
<dbReference type="InterPro" id="IPR012938">
    <property type="entry name" value="Glc/Sorbosone_DH"/>
</dbReference>
<dbReference type="SUPFAM" id="SSF50952">
    <property type="entry name" value="Soluble quinoprotein glucose dehydrogenase"/>
    <property type="match status" value="1"/>
</dbReference>
<feature type="signal peptide" evidence="1">
    <location>
        <begin position="1"/>
        <end position="23"/>
    </location>
</feature>
<evidence type="ECO:0000256" key="1">
    <source>
        <dbReference type="SAM" id="SignalP"/>
    </source>
</evidence>
<evidence type="ECO:0000313" key="4">
    <source>
        <dbReference type="Proteomes" id="UP000018780"/>
    </source>
</evidence>
<organism evidence="3 4">
    <name type="scientific">Leisingera methylohalidivorans DSM 14336</name>
    <dbReference type="NCBI Taxonomy" id="999552"/>
    <lineage>
        <taxon>Bacteria</taxon>
        <taxon>Pseudomonadati</taxon>
        <taxon>Pseudomonadota</taxon>
        <taxon>Alphaproteobacteria</taxon>
        <taxon>Rhodobacterales</taxon>
        <taxon>Roseobacteraceae</taxon>
        <taxon>Leisingera</taxon>
    </lineage>
</organism>
<keyword evidence="4" id="KW-1185">Reference proteome</keyword>
<name>V9VSL1_9RHOB</name>
<dbReference type="RefSeq" id="WP_024089929.1">
    <property type="nucleotide sequence ID" value="NC_023135.1"/>
</dbReference>
<reference evidence="3 4" key="1">
    <citation type="submission" date="2013-09" db="EMBL/GenBank/DDBJ databases">
        <authorList>
            <consortium name="DOE Joint Genome Institute"/>
            <person name="Klenk H.-P."/>
            <person name="Huntemann M."/>
            <person name="Han J."/>
            <person name="Chen A."/>
            <person name="Kyrpides N."/>
            <person name="Mavromatis K."/>
            <person name="Markowitz V."/>
            <person name="Palaniappan K."/>
            <person name="Ivanova N."/>
            <person name="Schaumberg A."/>
            <person name="Pati A."/>
            <person name="Liolios K."/>
            <person name="Nordberg H.P."/>
            <person name="Cantor M.N."/>
            <person name="Hua S.X."/>
            <person name="Woyke T."/>
        </authorList>
    </citation>
    <scope>NUCLEOTIDE SEQUENCE [LARGE SCALE GENOMIC DNA]</scope>
    <source>
        <strain evidence="3 4">DSM 14336</strain>
    </source>
</reference>
<proteinExistence type="predicted"/>
<dbReference type="OrthoDB" id="9770043at2"/>
<dbReference type="InterPro" id="IPR011042">
    <property type="entry name" value="6-blade_b-propeller_TolB-like"/>
</dbReference>
<keyword evidence="1" id="KW-0732">Signal</keyword>
<gene>
    <name evidence="3" type="ORF">METH_08330</name>
</gene>
<dbReference type="PATRIC" id="fig|999552.6.peg.1675"/>
<sequence>MLKYSRLLTAAAMLMIVCTASYAEKLPTSQGNLVVTLMADGFDVPWAFDFLPDGSLLVTERDGQLFHVSAGRKQRVEGAPPVAAEGQGGLLDVMVPRDFAQSQEIFLTFAKRQGRGAGTALAVARLTPDNTRLTSLRVLFEAVPGALGGRHFGSRVVEARDGSLFISLGERGDRRSAQNLRLHQGSVVRINRDGSVPAGNPFTGAEGAQPEIWSYGHRNPQGMALDLQGNLWVAEHGAKGGDEVNRVRKGANYGWPVISYGRHYSGGKIGEGTAKPGMEQPEWYWDPSIAPSGIMIYSGRMWPEWRGDIFVGSLKFDYISRLSGRPLKEVETLRSGETGRIRDVQEAPDGSIWFASESEGALFRLSR</sequence>
<dbReference type="Gene3D" id="2.120.10.30">
    <property type="entry name" value="TolB, C-terminal domain"/>
    <property type="match status" value="1"/>
</dbReference>
<dbReference type="Proteomes" id="UP000018780">
    <property type="component" value="Chromosome"/>
</dbReference>
<feature type="chain" id="PRO_5004782867" evidence="1">
    <location>
        <begin position="24"/>
        <end position="367"/>
    </location>
</feature>
<accession>V9VSL1</accession>